<dbReference type="EMBL" id="JAGMUV010000006">
    <property type="protein sequence ID" value="KAH7152616.1"/>
    <property type="molecule type" value="Genomic_DNA"/>
</dbReference>
<comment type="caution">
    <text evidence="2">The sequence shown here is derived from an EMBL/GenBank/DDBJ whole genome shotgun (WGS) entry which is preliminary data.</text>
</comment>
<name>A0A9P9F5I7_9HYPO</name>
<evidence type="ECO:0000313" key="2">
    <source>
        <dbReference type="EMBL" id="KAH7152616.1"/>
    </source>
</evidence>
<gene>
    <name evidence="2" type="ORF">EDB81DRAFT_789390</name>
</gene>
<evidence type="ECO:0000313" key="3">
    <source>
        <dbReference type="Proteomes" id="UP000738349"/>
    </source>
</evidence>
<feature type="signal peptide" evidence="1">
    <location>
        <begin position="1"/>
        <end position="19"/>
    </location>
</feature>
<dbReference type="AlphaFoldDB" id="A0A9P9F5I7"/>
<keyword evidence="3" id="KW-1185">Reference proteome</keyword>
<accession>A0A9P9F5I7</accession>
<keyword evidence="1" id="KW-0732">Signal</keyword>
<evidence type="ECO:0000256" key="1">
    <source>
        <dbReference type="SAM" id="SignalP"/>
    </source>
</evidence>
<protein>
    <submittedName>
        <fullName evidence="2">Uncharacterized protein</fullName>
    </submittedName>
</protein>
<proteinExistence type="predicted"/>
<reference evidence="2" key="1">
    <citation type="journal article" date="2021" name="Nat. Commun.">
        <title>Genetic determinants of endophytism in the Arabidopsis root mycobiome.</title>
        <authorList>
            <person name="Mesny F."/>
            <person name="Miyauchi S."/>
            <person name="Thiergart T."/>
            <person name="Pickel B."/>
            <person name="Atanasova L."/>
            <person name="Karlsson M."/>
            <person name="Huettel B."/>
            <person name="Barry K.W."/>
            <person name="Haridas S."/>
            <person name="Chen C."/>
            <person name="Bauer D."/>
            <person name="Andreopoulos W."/>
            <person name="Pangilinan J."/>
            <person name="LaButti K."/>
            <person name="Riley R."/>
            <person name="Lipzen A."/>
            <person name="Clum A."/>
            <person name="Drula E."/>
            <person name="Henrissat B."/>
            <person name="Kohler A."/>
            <person name="Grigoriev I.V."/>
            <person name="Martin F.M."/>
            <person name="Hacquard S."/>
        </authorList>
    </citation>
    <scope>NUCLEOTIDE SEQUENCE</scope>
    <source>
        <strain evidence="2">MPI-CAGE-AT-0147</strain>
    </source>
</reference>
<dbReference type="Proteomes" id="UP000738349">
    <property type="component" value="Unassembled WGS sequence"/>
</dbReference>
<feature type="chain" id="PRO_5040160897" evidence="1">
    <location>
        <begin position="20"/>
        <end position="94"/>
    </location>
</feature>
<sequence>MQLTRIAFVIASLSGMASAAFIFPIPKDLGCTVFCRRAANTVGEEVTCSAHWADRVSRCLKCADKYIWQEYGRDVEATAAKCSWPAIPYYATNK</sequence>
<organism evidence="2 3">
    <name type="scientific">Dactylonectria macrodidyma</name>
    <dbReference type="NCBI Taxonomy" id="307937"/>
    <lineage>
        <taxon>Eukaryota</taxon>
        <taxon>Fungi</taxon>
        <taxon>Dikarya</taxon>
        <taxon>Ascomycota</taxon>
        <taxon>Pezizomycotina</taxon>
        <taxon>Sordariomycetes</taxon>
        <taxon>Hypocreomycetidae</taxon>
        <taxon>Hypocreales</taxon>
        <taxon>Nectriaceae</taxon>
        <taxon>Dactylonectria</taxon>
    </lineage>
</organism>